<proteinExistence type="predicted"/>
<organism evidence="1 2">
    <name type="scientific">Metabacillus malikii</name>
    <dbReference type="NCBI Taxonomy" id="1504265"/>
    <lineage>
        <taxon>Bacteria</taxon>
        <taxon>Bacillati</taxon>
        <taxon>Bacillota</taxon>
        <taxon>Bacilli</taxon>
        <taxon>Bacillales</taxon>
        <taxon>Bacillaceae</taxon>
        <taxon>Metabacillus</taxon>
    </lineage>
</organism>
<reference evidence="1 2" key="1">
    <citation type="submission" date="2023-07" db="EMBL/GenBank/DDBJ databases">
        <title>Genomic Encyclopedia of Type Strains, Phase IV (KMG-IV): sequencing the most valuable type-strain genomes for metagenomic binning, comparative biology and taxonomic classification.</title>
        <authorList>
            <person name="Goeker M."/>
        </authorList>
    </citation>
    <scope>NUCLEOTIDE SEQUENCE [LARGE SCALE GENOMIC DNA]</scope>
    <source>
        <strain evidence="1 2">DSM 29005</strain>
    </source>
</reference>
<sequence length="38" mass="4579">MSKSIEPIDTKKAVLNRDDWYCFLACYYRGMTRVRKGY</sequence>
<name>A0ABT9ZJD0_9BACI</name>
<dbReference type="EMBL" id="JAUSUD010000020">
    <property type="protein sequence ID" value="MDQ0232393.1"/>
    <property type="molecule type" value="Genomic_DNA"/>
</dbReference>
<keyword evidence="2" id="KW-1185">Reference proteome</keyword>
<evidence type="ECO:0000313" key="1">
    <source>
        <dbReference type="EMBL" id="MDQ0232393.1"/>
    </source>
</evidence>
<protein>
    <submittedName>
        <fullName evidence="1">Uncharacterized protein</fullName>
    </submittedName>
</protein>
<accession>A0ABT9ZJD0</accession>
<dbReference type="Proteomes" id="UP001234495">
    <property type="component" value="Unassembled WGS sequence"/>
</dbReference>
<comment type="caution">
    <text evidence="1">The sequence shown here is derived from an EMBL/GenBank/DDBJ whole genome shotgun (WGS) entry which is preliminary data.</text>
</comment>
<gene>
    <name evidence="1" type="ORF">J2S19_003703</name>
</gene>
<evidence type="ECO:0000313" key="2">
    <source>
        <dbReference type="Proteomes" id="UP001234495"/>
    </source>
</evidence>